<organism evidence="3 4">
    <name type="scientific">Pomacea canaliculata</name>
    <name type="common">Golden apple snail</name>
    <dbReference type="NCBI Taxonomy" id="400727"/>
    <lineage>
        <taxon>Eukaryota</taxon>
        <taxon>Metazoa</taxon>
        <taxon>Spiralia</taxon>
        <taxon>Lophotrochozoa</taxon>
        <taxon>Mollusca</taxon>
        <taxon>Gastropoda</taxon>
        <taxon>Caenogastropoda</taxon>
        <taxon>Architaenioglossa</taxon>
        <taxon>Ampullarioidea</taxon>
        <taxon>Ampullariidae</taxon>
        <taxon>Pomacea</taxon>
    </lineage>
</organism>
<evidence type="ECO:0000313" key="3">
    <source>
        <dbReference type="EMBL" id="PVD31645.1"/>
    </source>
</evidence>
<keyword evidence="4" id="KW-1185">Reference proteome</keyword>
<dbReference type="InterPro" id="IPR035979">
    <property type="entry name" value="RBD_domain_sf"/>
</dbReference>
<accession>A0A2T7PE03</accession>
<dbReference type="OrthoDB" id="10009520at2759"/>
<dbReference type="Proteomes" id="UP000245119">
    <property type="component" value="Linkage Group LG4"/>
</dbReference>
<dbReference type="GO" id="GO:0003723">
    <property type="term" value="F:RNA binding"/>
    <property type="evidence" value="ECO:0007669"/>
    <property type="project" value="UniProtKB-UniRule"/>
</dbReference>
<proteinExistence type="predicted"/>
<gene>
    <name evidence="3" type="ORF">C0Q70_07062</name>
</gene>
<dbReference type="InterPro" id="IPR012677">
    <property type="entry name" value="Nucleotide-bd_a/b_plait_sf"/>
</dbReference>
<dbReference type="STRING" id="400727.A0A2T7PE03"/>
<dbReference type="EMBL" id="PZQS01000004">
    <property type="protein sequence ID" value="PVD31645.1"/>
    <property type="molecule type" value="Genomic_DNA"/>
</dbReference>
<dbReference type="SUPFAM" id="SSF54928">
    <property type="entry name" value="RNA-binding domain, RBD"/>
    <property type="match status" value="1"/>
</dbReference>
<feature type="domain" description="RRM" evidence="2">
    <location>
        <begin position="114"/>
        <end position="187"/>
    </location>
</feature>
<dbReference type="Gene3D" id="3.30.70.330">
    <property type="match status" value="1"/>
</dbReference>
<dbReference type="AlphaFoldDB" id="A0A2T7PE03"/>
<keyword evidence="1" id="KW-0694">RNA-binding</keyword>
<protein>
    <recommendedName>
        <fullName evidence="2">RRM domain-containing protein</fullName>
    </recommendedName>
</protein>
<evidence type="ECO:0000259" key="2">
    <source>
        <dbReference type="PROSITE" id="PS50102"/>
    </source>
</evidence>
<reference evidence="3 4" key="1">
    <citation type="submission" date="2018-04" db="EMBL/GenBank/DDBJ databases">
        <title>The genome of golden apple snail Pomacea canaliculata provides insight into stress tolerance and invasive adaptation.</title>
        <authorList>
            <person name="Liu C."/>
            <person name="Liu B."/>
            <person name="Ren Y."/>
            <person name="Zhang Y."/>
            <person name="Wang H."/>
            <person name="Li S."/>
            <person name="Jiang F."/>
            <person name="Yin L."/>
            <person name="Zhang G."/>
            <person name="Qian W."/>
            <person name="Fan W."/>
        </authorList>
    </citation>
    <scope>NUCLEOTIDE SEQUENCE [LARGE SCALE GENOMIC DNA]</scope>
    <source>
        <strain evidence="3">SZHN2017</strain>
        <tissue evidence="3">Muscle</tissue>
    </source>
</reference>
<comment type="caution">
    <text evidence="3">The sequence shown here is derived from an EMBL/GenBank/DDBJ whole genome shotgun (WGS) entry which is preliminary data.</text>
</comment>
<name>A0A2T7PE03_POMCA</name>
<dbReference type="InterPro" id="IPR000504">
    <property type="entry name" value="RRM_dom"/>
</dbReference>
<evidence type="ECO:0000313" key="4">
    <source>
        <dbReference type="Proteomes" id="UP000245119"/>
    </source>
</evidence>
<dbReference type="PROSITE" id="PS50102">
    <property type="entry name" value="RRM"/>
    <property type="match status" value="1"/>
</dbReference>
<evidence type="ECO:0000256" key="1">
    <source>
        <dbReference type="PROSITE-ProRule" id="PRU00176"/>
    </source>
</evidence>
<sequence>MNVFTQAAGSHAFFSLVGPRFCRLREYEDLGSSQGKFSVVVVEASREVKEVKVFSTEKANERLVKLLKERVEQSARELAREDTEQPVGKEESNLRVVLGTGGKVVEVLMPDESRKVFIHRVTENSTEEHILAKFQQFGEIRLCKKFDEGEKWGFLIFKTVAEAINAAKETGDDEADAGELERRRPLKQNADFKARLKWCRRPSRGFGYASISPAEYATCLLKRCFHVGSDLITIKPARNQENSLYFPSLPRALSEDVIRRSLLHELDYDENTKGIVERVTIVRQTPYETTDAELRDLEMTIKKTFQVHLPSSQVNVTVKMPPSANSVFFIGEATFTDPIDGIQACKRLQTGFCVNDQPVNVVPVISATITVPIRILEAVEAKVKKF</sequence>